<dbReference type="Gene3D" id="3.90.1150.80">
    <property type="match status" value="1"/>
</dbReference>
<dbReference type="PANTHER" id="PTHR28006:SF1">
    <property type="entry name" value="MONOPOLIN COMPLEX SUBUNIT CSM1"/>
    <property type="match status" value="1"/>
</dbReference>
<dbReference type="GO" id="GO:0033551">
    <property type="term" value="C:monopolin complex"/>
    <property type="evidence" value="ECO:0007669"/>
    <property type="project" value="InterPro"/>
</dbReference>
<feature type="compositionally biased region" description="Low complexity" evidence="2">
    <location>
        <begin position="51"/>
        <end position="62"/>
    </location>
</feature>
<name>A0A0G2J669_9EURO</name>
<dbReference type="OrthoDB" id="2431049at2759"/>
<feature type="region of interest" description="Disordered" evidence="2">
    <location>
        <begin position="1"/>
        <end position="302"/>
    </location>
</feature>
<dbReference type="GO" id="GO:0045144">
    <property type="term" value="P:meiotic sister chromatid segregation"/>
    <property type="evidence" value="ECO:0007669"/>
    <property type="project" value="TreeGrafter"/>
</dbReference>
<feature type="coiled-coil region" evidence="1">
    <location>
        <begin position="366"/>
        <end position="414"/>
    </location>
</feature>
<dbReference type="InterPro" id="IPR020981">
    <property type="entry name" value="Csm1/Pcs1_C"/>
</dbReference>
<gene>
    <name evidence="4" type="ORF">EMCG_05410</name>
</gene>
<feature type="domain" description="Monopolin complex subunit Csm1/Pcs1 C-terminal" evidence="3">
    <location>
        <begin position="455"/>
        <end position="543"/>
    </location>
</feature>
<dbReference type="FunFam" id="3.90.1150.80:FF:000001">
    <property type="entry name" value="Chromosome segregation protein (Pcs1)"/>
    <property type="match status" value="1"/>
</dbReference>
<sequence length="565" mass="61678">MPKRKAASKLSGLVGDDLEDDLLMNGGGEHTHDEDPDAAPPPAKRAKGRPKSSATKATAAKPTTRKARSTVVVGPKKRGPARGAAAAATTTARRGRKFPEDTEDAHDTADASFSREGDQERYVDEEPEPEQPSDDELDSPGTTARGDTRAGGQTKIGPKQKKGLHKRVIIDDGFEYTPMGSRQPKPTKPLSQGKPTIRPATRRKKFEVEPEVEEQEEEEEEEEGEEGEEDAEQEEDAEEVGEPVLPESHYSAARSISRSPVKSANGHIQSKPSQTASERRKAGGGASGVEKGDSESALRRKLGDMTKKYENMDVKYRNLREVGILEANSNVEKLRKQCEANTAASNELIASLKKELAMQTNLAKESRTLQKQLQDRDDEVAELEAKIKQLSSNLTNAQNEMKALQAKLAASRTAATNVECVTSKGSGSAAKSNSVSSRTIMVGSAEAAHAAQIAQLKEDLYGDLTGLIIRDARKGERDHLYDCIQTGMNGTLHFKLAVANNLGNTSFEEAEFHYFPLLDPDRDGDLVDILPEYLSVDITFPRQHASVFYSRVVDTLTKKARRADY</sequence>
<feature type="compositionally biased region" description="Acidic residues" evidence="2">
    <location>
        <begin position="125"/>
        <end position="138"/>
    </location>
</feature>
<feature type="compositionally biased region" description="Low complexity" evidence="2">
    <location>
        <begin position="139"/>
        <end position="153"/>
    </location>
</feature>
<dbReference type="GO" id="GO:1990644">
    <property type="term" value="F:microtubule site clamp"/>
    <property type="evidence" value="ECO:0007669"/>
    <property type="project" value="TreeGrafter"/>
</dbReference>
<dbReference type="GO" id="GO:0051315">
    <property type="term" value="P:attachment of mitotic spindle microtubules to kinetochore"/>
    <property type="evidence" value="ECO:0007669"/>
    <property type="project" value="TreeGrafter"/>
</dbReference>
<dbReference type="PANTHER" id="PTHR28006">
    <property type="entry name" value="MONOPOLIN COMPLEX SUBUNIT CSM1"/>
    <property type="match status" value="1"/>
</dbReference>
<dbReference type="InterPro" id="IPR038608">
    <property type="entry name" value="Csm1/Pcs1_C_sf"/>
</dbReference>
<evidence type="ECO:0000256" key="1">
    <source>
        <dbReference type="SAM" id="Coils"/>
    </source>
</evidence>
<accession>A0A0G2J669</accession>
<dbReference type="GO" id="GO:0072686">
    <property type="term" value="C:mitotic spindle"/>
    <property type="evidence" value="ECO:0007669"/>
    <property type="project" value="TreeGrafter"/>
</dbReference>
<dbReference type="Pfam" id="PF12539">
    <property type="entry name" value="Csm1"/>
    <property type="match status" value="1"/>
</dbReference>
<organism evidence="4 5">
    <name type="scientific">[Emmonsia] crescens</name>
    <dbReference type="NCBI Taxonomy" id="73230"/>
    <lineage>
        <taxon>Eukaryota</taxon>
        <taxon>Fungi</taxon>
        <taxon>Dikarya</taxon>
        <taxon>Ascomycota</taxon>
        <taxon>Pezizomycotina</taxon>
        <taxon>Eurotiomycetes</taxon>
        <taxon>Eurotiomycetidae</taxon>
        <taxon>Onygenales</taxon>
        <taxon>Ajellomycetaceae</taxon>
        <taxon>Emergomyces</taxon>
    </lineage>
</organism>
<comment type="caution">
    <text evidence="4">The sequence shown here is derived from an EMBL/GenBank/DDBJ whole genome shotgun (WGS) entry which is preliminary data.</text>
</comment>
<dbReference type="Proteomes" id="UP000034164">
    <property type="component" value="Unassembled WGS sequence"/>
</dbReference>
<dbReference type="AlphaFoldDB" id="A0A0G2J669"/>
<dbReference type="GO" id="GO:0005730">
    <property type="term" value="C:nucleolus"/>
    <property type="evidence" value="ECO:0007669"/>
    <property type="project" value="TreeGrafter"/>
</dbReference>
<evidence type="ECO:0000256" key="2">
    <source>
        <dbReference type="SAM" id="MobiDB-lite"/>
    </source>
</evidence>
<feature type="compositionally biased region" description="Basic and acidic residues" evidence="2">
    <location>
        <begin position="290"/>
        <end position="302"/>
    </location>
</feature>
<evidence type="ECO:0000313" key="5">
    <source>
        <dbReference type="Proteomes" id="UP000034164"/>
    </source>
</evidence>
<evidence type="ECO:0000313" key="4">
    <source>
        <dbReference type="EMBL" id="KKZ59322.1"/>
    </source>
</evidence>
<protein>
    <recommendedName>
        <fullName evidence="3">Monopolin complex subunit Csm1/Pcs1 C-terminal domain-containing protein</fullName>
    </recommendedName>
</protein>
<feature type="compositionally biased region" description="Acidic residues" evidence="2">
    <location>
        <begin position="209"/>
        <end position="241"/>
    </location>
</feature>
<proteinExistence type="predicted"/>
<dbReference type="EMBL" id="LCZI01001678">
    <property type="protein sequence ID" value="KKZ59322.1"/>
    <property type="molecule type" value="Genomic_DNA"/>
</dbReference>
<keyword evidence="1" id="KW-0175">Coiled coil</keyword>
<feature type="compositionally biased region" description="Low complexity" evidence="2">
    <location>
        <begin position="81"/>
        <end position="92"/>
    </location>
</feature>
<dbReference type="InterPro" id="IPR040349">
    <property type="entry name" value="Csm1/Pcs1"/>
</dbReference>
<feature type="compositionally biased region" description="Basic residues" evidence="2">
    <location>
        <begin position="158"/>
        <end position="167"/>
    </location>
</feature>
<dbReference type="VEuPathDB" id="FungiDB:EMCG_05410"/>
<dbReference type="GO" id="GO:0034506">
    <property type="term" value="C:chromosome, centromeric core domain"/>
    <property type="evidence" value="ECO:0007669"/>
    <property type="project" value="TreeGrafter"/>
</dbReference>
<evidence type="ECO:0000259" key="3">
    <source>
        <dbReference type="Pfam" id="PF12539"/>
    </source>
</evidence>
<dbReference type="CDD" id="cd23787">
    <property type="entry name" value="RWD_CSM1"/>
    <property type="match status" value="1"/>
</dbReference>
<reference evidence="5" key="1">
    <citation type="journal article" date="2015" name="PLoS Genet.">
        <title>The dynamic genome and transcriptome of the human fungal pathogen Blastomyces and close relative Emmonsia.</title>
        <authorList>
            <person name="Munoz J.F."/>
            <person name="Gauthier G.M."/>
            <person name="Desjardins C.A."/>
            <person name="Gallo J.E."/>
            <person name="Holder J."/>
            <person name="Sullivan T.D."/>
            <person name="Marty A.J."/>
            <person name="Carmen J.C."/>
            <person name="Chen Z."/>
            <person name="Ding L."/>
            <person name="Gujja S."/>
            <person name="Magrini V."/>
            <person name="Misas E."/>
            <person name="Mitreva M."/>
            <person name="Priest M."/>
            <person name="Saif S."/>
            <person name="Whiston E.A."/>
            <person name="Young S."/>
            <person name="Zeng Q."/>
            <person name="Goldman W.E."/>
            <person name="Mardis E.R."/>
            <person name="Taylor J.W."/>
            <person name="McEwen J.G."/>
            <person name="Clay O.K."/>
            <person name="Klein B.S."/>
            <person name="Cuomo C.A."/>
        </authorList>
    </citation>
    <scope>NUCLEOTIDE SEQUENCE [LARGE SCALE GENOMIC DNA]</scope>
    <source>
        <strain evidence="5">UAMH 3008</strain>
    </source>
</reference>
<feature type="compositionally biased region" description="Basic and acidic residues" evidence="2">
    <location>
        <begin position="97"/>
        <end position="124"/>
    </location>
</feature>
<feature type="compositionally biased region" description="Polar residues" evidence="2">
    <location>
        <begin position="254"/>
        <end position="276"/>
    </location>
</feature>